<gene>
    <name evidence="2" type="primary">Hypp2169</name>
    <name evidence="2" type="ORF">BLAG_LOCUS16525</name>
</gene>
<organism evidence="2 3">
    <name type="scientific">Branchiostoma lanceolatum</name>
    <name type="common">Common lancelet</name>
    <name type="synonym">Amphioxus lanceolatum</name>
    <dbReference type="NCBI Taxonomy" id="7740"/>
    <lineage>
        <taxon>Eukaryota</taxon>
        <taxon>Metazoa</taxon>
        <taxon>Chordata</taxon>
        <taxon>Cephalochordata</taxon>
        <taxon>Leptocardii</taxon>
        <taxon>Amphioxiformes</taxon>
        <taxon>Branchiostomatidae</taxon>
        <taxon>Branchiostoma</taxon>
    </lineage>
</organism>
<reference evidence="2" key="1">
    <citation type="submission" date="2022-01" db="EMBL/GenBank/DDBJ databases">
        <authorList>
            <person name="Braso-Vives M."/>
        </authorList>
    </citation>
    <scope>NUCLEOTIDE SEQUENCE</scope>
</reference>
<feature type="compositionally biased region" description="Basic and acidic residues" evidence="1">
    <location>
        <begin position="58"/>
        <end position="82"/>
    </location>
</feature>
<accession>A0A8J9ZS38</accession>
<dbReference type="AlphaFoldDB" id="A0A8J9ZS38"/>
<dbReference type="Proteomes" id="UP000838412">
    <property type="component" value="Chromosome 3"/>
</dbReference>
<evidence type="ECO:0000256" key="1">
    <source>
        <dbReference type="SAM" id="MobiDB-lite"/>
    </source>
</evidence>
<proteinExistence type="predicted"/>
<evidence type="ECO:0000313" key="2">
    <source>
        <dbReference type="EMBL" id="CAH1259148.1"/>
    </source>
</evidence>
<sequence length="121" mass="13649">MPLAGSTPSAETQVPLFLLYFLRSRAYDPPVGLSFSDRWERKGRKDNFTILPGNWPRRGTEAEWKEGKPAEERAPAGVDRTRSHSLTPNFFPPLQGWKGARRVRSGEEARVTIKAGKVVQE</sequence>
<evidence type="ECO:0000313" key="3">
    <source>
        <dbReference type="Proteomes" id="UP000838412"/>
    </source>
</evidence>
<feature type="region of interest" description="Disordered" evidence="1">
    <location>
        <begin position="50"/>
        <end position="102"/>
    </location>
</feature>
<name>A0A8J9ZS38_BRALA</name>
<keyword evidence="3" id="KW-1185">Reference proteome</keyword>
<protein>
    <submittedName>
        <fullName evidence="2">Hypp2169 protein</fullName>
    </submittedName>
</protein>
<dbReference type="EMBL" id="OV696688">
    <property type="protein sequence ID" value="CAH1259148.1"/>
    <property type="molecule type" value="Genomic_DNA"/>
</dbReference>